<dbReference type="GO" id="GO:0016740">
    <property type="term" value="F:transferase activity"/>
    <property type="evidence" value="ECO:0007669"/>
    <property type="project" value="UniProtKB-KW"/>
</dbReference>
<dbReference type="CDD" id="cd03801">
    <property type="entry name" value="GT4_PimA-like"/>
    <property type="match status" value="1"/>
</dbReference>
<dbReference type="Pfam" id="PF13692">
    <property type="entry name" value="Glyco_trans_1_4"/>
    <property type="match status" value="1"/>
</dbReference>
<keyword evidence="1" id="KW-0808">Transferase</keyword>
<dbReference type="OrthoDB" id="596635at2"/>
<dbReference type="PANTHER" id="PTHR12526">
    <property type="entry name" value="GLYCOSYLTRANSFERASE"/>
    <property type="match status" value="1"/>
</dbReference>
<gene>
    <name evidence="1" type="ORF">SAMN06265348_11815</name>
</gene>
<dbReference type="SUPFAM" id="SSF53756">
    <property type="entry name" value="UDP-Glycosyltransferase/glycogen phosphorylase"/>
    <property type="match status" value="1"/>
</dbReference>
<protein>
    <submittedName>
        <fullName evidence="1">Glycosyltransferase involved in cell wall bisynthesis</fullName>
    </submittedName>
</protein>
<keyword evidence="2" id="KW-1185">Reference proteome</keyword>
<reference evidence="1 2" key="1">
    <citation type="submission" date="2017-05" db="EMBL/GenBank/DDBJ databases">
        <authorList>
            <person name="Varghese N."/>
            <person name="Submissions S."/>
        </authorList>
    </citation>
    <scope>NUCLEOTIDE SEQUENCE [LARGE SCALE GENOMIC DNA]</scope>
    <source>
        <strain evidence="1 2">DSM 19036</strain>
    </source>
</reference>
<dbReference type="PANTHER" id="PTHR12526:SF630">
    <property type="entry name" value="GLYCOSYLTRANSFERASE"/>
    <property type="match status" value="1"/>
</dbReference>
<dbReference type="EMBL" id="FXTN01000018">
    <property type="protein sequence ID" value="SMO98865.1"/>
    <property type="molecule type" value="Genomic_DNA"/>
</dbReference>
<organism evidence="1 2">
    <name type="scientific">Pedobacter westerhofensis</name>
    <dbReference type="NCBI Taxonomy" id="425512"/>
    <lineage>
        <taxon>Bacteria</taxon>
        <taxon>Pseudomonadati</taxon>
        <taxon>Bacteroidota</taxon>
        <taxon>Sphingobacteriia</taxon>
        <taxon>Sphingobacteriales</taxon>
        <taxon>Sphingobacteriaceae</taxon>
        <taxon>Pedobacter</taxon>
    </lineage>
</organism>
<sequence length="398" mass="44764">MNKIRIIEAGNELGLGGTENVIQLYSKFLDKNYFDVTVVGIRTGGARAEIIENLGIKVIVLKGDLNALKALLQEADVFHWHGDGSLNPELFEIVKANKPRLVIQTNIFGLHDRSPLYDCIDYDMYVSKMILIRRMILDQDLADNFAARRKALANPVDVSQITNTLSSESELLDFKMNNKMEDYFIVGRIGRASDAKFDLITLDGFAAFSSQVGNARFLLVGATPNMLEYARYLGITDKLIVFENTLDLKQLLMYYQALDIFLAASRIGESFGLVIAEAMAAGIPVVTVSLPRKDNAQIELVDNNQTGLVVERSADSIASALLYLYQNEKIRKDFAIASKRKVWKEYRADHIVGSLQNLILNHFDMPQANEYDSLIKEYADEILVEYANRCTDLWIPES</sequence>
<accession>A0A521FRK8</accession>
<dbReference type="AlphaFoldDB" id="A0A521FRK8"/>
<evidence type="ECO:0000313" key="2">
    <source>
        <dbReference type="Proteomes" id="UP000320300"/>
    </source>
</evidence>
<name>A0A521FRK8_9SPHI</name>
<evidence type="ECO:0000313" key="1">
    <source>
        <dbReference type="EMBL" id="SMO98865.1"/>
    </source>
</evidence>
<proteinExistence type="predicted"/>
<dbReference type="Proteomes" id="UP000320300">
    <property type="component" value="Unassembled WGS sequence"/>
</dbReference>
<dbReference type="RefSeq" id="WP_142531140.1">
    <property type="nucleotide sequence ID" value="NZ_CBCSJO010000019.1"/>
</dbReference>
<dbReference type="Gene3D" id="3.40.50.2000">
    <property type="entry name" value="Glycogen Phosphorylase B"/>
    <property type="match status" value="2"/>
</dbReference>